<organism evidence="1">
    <name type="scientific">Salmonella oranienberg</name>
    <dbReference type="NCBI Taxonomy" id="28147"/>
    <lineage>
        <taxon>Bacteria</taxon>
        <taxon>Pseudomonadati</taxon>
        <taxon>Pseudomonadota</taxon>
        <taxon>Gammaproteobacteria</taxon>
        <taxon>Enterobacterales</taxon>
        <taxon>Enterobacteriaceae</taxon>
        <taxon>Salmonella</taxon>
    </lineage>
</organism>
<name>Q8GI76_SALON</name>
<protein>
    <submittedName>
        <fullName evidence="1">D-galactonate transport</fullName>
    </submittedName>
</protein>
<dbReference type="AlphaFoldDB" id="Q8GI76"/>
<reference evidence="1" key="1">
    <citation type="submission" date="2002-03" db="EMBL/GenBank/DDBJ databases">
        <title>Changes of culturability in Salmonella Oranienburg during starvation under stressful conditions with NaCl by animal passage: correlation of viable but non-culturable (VNC) state.</title>
        <authorList>
            <person name="Asakura H."/>
            <person name="Makino S."/>
            <person name="Kuri A."/>
            <person name="Watarai M."/>
            <person name="Shirahata T."/>
        </authorList>
    </citation>
    <scope>NUCLEOTIDE SEQUENCE</scope>
    <source>
        <strain evidence="1">Sa9911T</strain>
    </source>
</reference>
<sequence>GELTEVDAHQLTMEHQFPVGFRQRLAGLFFRWRIAIHQTTAIANILQLRLAKAFRQTRRLINLKPDQ</sequence>
<accession>Q8GI76</accession>
<proteinExistence type="predicted"/>
<evidence type="ECO:0000313" key="1">
    <source>
        <dbReference type="EMBL" id="BAC54115.1"/>
    </source>
</evidence>
<gene>
    <name evidence="1" type="primary">dgoT</name>
</gene>
<dbReference type="EMBL" id="AB080998">
    <property type="protein sequence ID" value="BAC54115.1"/>
    <property type="molecule type" value="Genomic_DNA"/>
</dbReference>
<feature type="non-terminal residue" evidence="1">
    <location>
        <position position="1"/>
    </location>
</feature>